<dbReference type="InterPro" id="IPR003961">
    <property type="entry name" value="FN3_dom"/>
</dbReference>
<evidence type="ECO:0000313" key="2">
    <source>
        <dbReference type="EMBL" id="MDT0339332.1"/>
    </source>
</evidence>
<dbReference type="RefSeq" id="WP_310835958.1">
    <property type="nucleotide sequence ID" value="NZ_JAVLSM010000002.1"/>
</dbReference>
<comment type="caution">
    <text evidence="2">The sequence shown here is derived from an EMBL/GenBank/DDBJ whole genome shotgun (WGS) entry which is preliminary data.</text>
</comment>
<dbReference type="EMBL" id="JAVRAA010000012">
    <property type="protein sequence ID" value="MDT0339332.1"/>
    <property type="molecule type" value="Genomic_DNA"/>
</dbReference>
<feature type="domain" description="Fibronectin type-III" evidence="1">
    <location>
        <begin position="90"/>
        <end position="184"/>
    </location>
</feature>
<dbReference type="CDD" id="cd00063">
    <property type="entry name" value="FN3"/>
    <property type="match status" value="1"/>
</dbReference>
<protein>
    <submittedName>
        <fullName evidence="2">Fibronectin type III domain-containing protein</fullName>
    </submittedName>
</protein>
<name>A0AAE4GCV9_9BURK</name>
<dbReference type="InterPro" id="IPR013783">
    <property type="entry name" value="Ig-like_fold"/>
</dbReference>
<reference evidence="2" key="1">
    <citation type="submission" date="2023-02" db="EMBL/GenBank/DDBJ databases">
        <title>Description of Herbaspirillum huttiense subsp. nephrolepsisexaltata and Herbaspirillum huttiense subsp. lycopersicon.</title>
        <authorList>
            <person name="Poudel M."/>
            <person name="Sharma A."/>
            <person name="Goss E."/>
            <person name="Tapia J.H."/>
            <person name="Harmon C.M."/>
            <person name="Jones J.B."/>
        </authorList>
    </citation>
    <scope>NUCLEOTIDE SEQUENCE</scope>
    <source>
        <strain evidence="2">NC40101</strain>
    </source>
</reference>
<evidence type="ECO:0000259" key="1">
    <source>
        <dbReference type="PROSITE" id="PS50853"/>
    </source>
</evidence>
<dbReference type="InterPro" id="IPR036116">
    <property type="entry name" value="FN3_sf"/>
</dbReference>
<sequence length="796" mass="81920">MSFPVKGTSLTLDLIDSGSSVLAVVPKGLIYTTLQWSRVDSNGVATDIASPAGTANPYVKTTADRGYDLAARATGVSIGGRKSITVPFQKPGAPVIGTTSGGDQQASFTFSAPADDGGKAITAYTLYVYKKADDTLLGSVSGASSPLVKTGLTNGTQVYGKVTATNAIGEGPASGASTLVTPNPVATVAPVFTAGPALSTTPQVGVAMTVVPGTLNDSTATTSTYDILRSGRIVASGSNPSYTPSAKDLGHYFACRHHVVNALGSDDAGCMPAICTAATAATLAFTKLPYCHASNPVVGEPVMFAPATAQGTGVTITYQGILNGVLQGSAAATPPVLTPSATGTVAMRTIISNASGTLTYDTDPVTVSAAVAATGVWRWASAFNRNCLFQWTNSTGVANKLMANDEHAVGSGGITSFKLSFDNVISGGLVAPTGPGSATTLEDVYAVVFINGVRQGNPVRVTWDGGSIGKVFADGAVNVMSDEVPATAFGLSVIPQGAIINLQPRWDWPAGKVMPCQEIATSAVRGSFFYYDPTTATIGAGIGSTSYQGGYVLVSGTGMSYNGPRGPKLAILGKFFSGDPKVLFGLGDSTFGSNGYASIFHNVVANEPGRPYLASFNCQRSGGTSSFFAAGTGGAGDITQLVKYANVVLDGIHINSITGTAANSTDIKNRSLVYWPIMRAAFQTGPGLRTGKIIRNGFTMRLSTYTATNALSSAQVPTSRMGLGGDIVTDWDVWVQTKVSDGTIDVVNEIRSLYGLTGDITKVNAFKTMPGNFSDGLHMGHGEYIGYKSREVVEAL</sequence>
<accession>A0AAE4GCV9</accession>
<organism evidence="2">
    <name type="scientific">Herbaspirillum huttiense subsp. nephrolepidis</name>
    <dbReference type="NCBI Taxonomy" id="3075126"/>
    <lineage>
        <taxon>Bacteria</taxon>
        <taxon>Pseudomonadati</taxon>
        <taxon>Pseudomonadota</taxon>
        <taxon>Betaproteobacteria</taxon>
        <taxon>Burkholderiales</taxon>
        <taxon>Oxalobacteraceae</taxon>
        <taxon>Herbaspirillum</taxon>
    </lineage>
</organism>
<proteinExistence type="predicted"/>
<gene>
    <name evidence="2" type="ORF">RJN63_21030</name>
</gene>
<dbReference type="AlphaFoldDB" id="A0AAE4GCV9"/>
<dbReference type="SUPFAM" id="SSF49265">
    <property type="entry name" value="Fibronectin type III"/>
    <property type="match status" value="1"/>
</dbReference>
<dbReference type="Gene3D" id="2.60.40.10">
    <property type="entry name" value="Immunoglobulins"/>
    <property type="match status" value="1"/>
</dbReference>
<dbReference type="PROSITE" id="PS50853">
    <property type="entry name" value="FN3"/>
    <property type="match status" value="1"/>
</dbReference>